<protein>
    <submittedName>
        <fullName evidence="2">PKD/Chitinase domain-containing protein</fullName>
    </submittedName>
</protein>
<dbReference type="Proteomes" id="UP000887576">
    <property type="component" value="Unplaced"/>
</dbReference>
<reference evidence="2" key="1">
    <citation type="submission" date="2022-11" db="UniProtKB">
        <authorList>
            <consortium name="WormBaseParasite"/>
        </authorList>
    </citation>
    <scope>IDENTIFICATION</scope>
</reference>
<name>A0AC34R6B5_9BILA</name>
<evidence type="ECO:0000313" key="2">
    <source>
        <dbReference type="WBParaSite" id="JU765_v2.g3949.t1"/>
    </source>
</evidence>
<organism evidence="1 2">
    <name type="scientific">Panagrolaimus sp. JU765</name>
    <dbReference type="NCBI Taxonomy" id="591449"/>
    <lineage>
        <taxon>Eukaryota</taxon>
        <taxon>Metazoa</taxon>
        <taxon>Ecdysozoa</taxon>
        <taxon>Nematoda</taxon>
        <taxon>Chromadorea</taxon>
        <taxon>Rhabditida</taxon>
        <taxon>Tylenchina</taxon>
        <taxon>Panagrolaimomorpha</taxon>
        <taxon>Panagrolaimoidea</taxon>
        <taxon>Panagrolaimidae</taxon>
        <taxon>Panagrolaimus</taxon>
    </lineage>
</organism>
<proteinExistence type="predicted"/>
<evidence type="ECO:0000313" key="1">
    <source>
        <dbReference type="Proteomes" id="UP000887576"/>
    </source>
</evidence>
<sequence>MNVKIIILYWICIYFCYGLDAPVANDESEEIPPPSVVTDSPVDFIVDGPETIQLPAEKVIFRVVFGENEIKKDMGNWSFYWVPIEGLGNSYADAYDEPILTLTKLKPGKLKFQVTVSNQIVSGHHEKSLIVYEPKKDNIKPIAMIKPPGPVKISENSQLVLDGEGSKDDDGKITTFEWHLKKGPSVQLPNDLNTPILTLNHLQPGNYTFLLKVTDNSNESNETEIDVIVTEERDDPPKARISRCGDTATGSITVRLPITALYLCGNGSTDDVGVVDYKWTRKDSLLPVDSTGSSTSILTLTNIHSNEDVGPYMFELQVGDAKGQKDTATISIFVNKAENQPPKVSAGTNVTITLPETSAVLDGTVEDDGTIVTYKWKQIDGPTQSKLVNDDKSKATAMDLHEGTYGFEFVVIDDGGLNATSKVFITVERVKNDAPKA</sequence>
<accession>A0AC34R6B5</accession>
<dbReference type="WBParaSite" id="JU765_v2.g3949.t1">
    <property type="protein sequence ID" value="JU765_v2.g3949.t1"/>
    <property type="gene ID" value="JU765_v2.g3949"/>
</dbReference>